<proteinExistence type="predicted"/>
<name>A0A512PN47_9LACO</name>
<evidence type="ECO:0000313" key="1">
    <source>
        <dbReference type="EMBL" id="GEP72593.1"/>
    </source>
</evidence>
<accession>A0A512PN47</accession>
<dbReference type="EMBL" id="BKAM01000024">
    <property type="protein sequence ID" value="GEP72593.1"/>
    <property type="molecule type" value="Genomic_DNA"/>
</dbReference>
<dbReference type="Proteomes" id="UP000321569">
    <property type="component" value="Unassembled WGS sequence"/>
</dbReference>
<reference evidence="1 2" key="1">
    <citation type="submission" date="2019-07" db="EMBL/GenBank/DDBJ databases">
        <title>Whole genome shotgun sequence of Lactobacillus rapi NBRC 109618.</title>
        <authorList>
            <person name="Hosoyama A."/>
            <person name="Uohara A."/>
            <person name="Ohji S."/>
            <person name="Ichikawa N."/>
        </authorList>
    </citation>
    <scope>NUCLEOTIDE SEQUENCE [LARGE SCALE GENOMIC DNA]</scope>
    <source>
        <strain evidence="1 2">NBRC 109618</strain>
    </source>
</reference>
<organism evidence="1 2">
    <name type="scientific">Lentilactobacillus rapi</name>
    <dbReference type="NCBI Taxonomy" id="481723"/>
    <lineage>
        <taxon>Bacteria</taxon>
        <taxon>Bacillati</taxon>
        <taxon>Bacillota</taxon>
        <taxon>Bacilli</taxon>
        <taxon>Lactobacillales</taxon>
        <taxon>Lactobacillaceae</taxon>
        <taxon>Lentilactobacillus</taxon>
    </lineage>
</organism>
<evidence type="ECO:0000313" key="2">
    <source>
        <dbReference type="Proteomes" id="UP000321569"/>
    </source>
</evidence>
<sequence length="79" mass="9203">MDASHETPFVIIDTQKIQENLFDTHFLPFKKVAKRCYIENKMVGTILQGCWTVPTIFYTQISATLFREQTNVTLYKVAE</sequence>
<protein>
    <submittedName>
        <fullName evidence="1">Uncharacterized protein</fullName>
    </submittedName>
</protein>
<comment type="caution">
    <text evidence="1">The sequence shown here is derived from an EMBL/GenBank/DDBJ whole genome shotgun (WGS) entry which is preliminary data.</text>
</comment>
<dbReference type="AlphaFoldDB" id="A0A512PN47"/>
<gene>
    <name evidence="1" type="ORF">LRA02_14610</name>
</gene>